<feature type="domain" description="TraH VirB8-like" evidence="2">
    <location>
        <begin position="51"/>
        <end position="175"/>
    </location>
</feature>
<keyword evidence="1" id="KW-0472">Membrane</keyword>
<reference evidence="3 4" key="1">
    <citation type="submission" date="2018-06" db="EMBL/GenBank/DDBJ databases">
        <authorList>
            <consortium name="Pathogen Informatics"/>
            <person name="Doyle S."/>
        </authorList>
    </citation>
    <scope>NUCLEOTIDE SEQUENCE [LARGE SCALE GENOMIC DNA]</scope>
    <source>
        <strain evidence="3 4">NCTC12360</strain>
    </source>
</reference>
<dbReference type="Proteomes" id="UP000254807">
    <property type="component" value="Unassembled WGS sequence"/>
</dbReference>
<dbReference type="Pfam" id="PF22351">
    <property type="entry name" value="TraH_VirB8-like"/>
    <property type="match status" value="1"/>
</dbReference>
<accession>A0A376H128</accession>
<evidence type="ECO:0000259" key="2">
    <source>
        <dbReference type="Pfam" id="PF22351"/>
    </source>
</evidence>
<dbReference type="EMBL" id="UFYW01000001">
    <property type="protein sequence ID" value="STD82515.1"/>
    <property type="molecule type" value="Genomic_DNA"/>
</dbReference>
<dbReference type="AlphaFoldDB" id="A0A376H128"/>
<evidence type="ECO:0000256" key="1">
    <source>
        <dbReference type="SAM" id="Phobius"/>
    </source>
</evidence>
<sequence>MYDKTKVFLFVLTLIFSVGFFCSTAYFVYENNQLKNKLAIQEKKATTAMTQKGQFESTIVSFYRTLYTYQDNAKTVDLEKLNQWTDSAVYAEIKKEIDVAQQGTPQQNIIRSSMIQSKEIEIVPFLKSAENRLSYLVSVPVLQKINGEETRFTQTDILSFDVYTKKIVQRQIISREGSEANG</sequence>
<dbReference type="InterPro" id="IPR054455">
    <property type="entry name" value="TraH_VirB8-like_dom"/>
</dbReference>
<evidence type="ECO:0000313" key="3">
    <source>
        <dbReference type="EMBL" id="STD82515.1"/>
    </source>
</evidence>
<protein>
    <recommendedName>
        <fullName evidence="2">TraH VirB8-like domain-containing protein</fullName>
    </recommendedName>
</protein>
<keyword evidence="1" id="KW-0812">Transmembrane</keyword>
<proteinExistence type="predicted"/>
<dbReference type="RefSeq" id="WP_060814845.1">
    <property type="nucleotide sequence ID" value="NZ_JARPZN010000011.1"/>
</dbReference>
<evidence type="ECO:0000313" key="4">
    <source>
        <dbReference type="Proteomes" id="UP000254807"/>
    </source>
</evidence>
<organism evidence="3 4">
    <name type="scientific">Enterococcus gallinarum</name>
    <dbReference type="NCBI Taxonomy" id="1353"/>
    <lineage>
        <taxon>Bacteria</taxon>
        <taxon>Bacillati</taxon>
        <taxon>Bacillota</taxon>
        <taxon>Bacilli</taxon>
        <taxon>Lactobacillales</taxon>
        <taxon>Enterococcaceae</taxon>
        <taxon>Enterococcus</taxon>
    </lineage>
</organism>
<feature type="transmembrane region" description="Helical" evidence="1">
    <location>
        <begin position="7"/>
        <end position="29"/>
    </location>
</feature>
<keyword evidence="4" id="KW-1185">Reference proteome</keyword>
<name>A0A376H128_ENTGA</name>
<gene>
    <name evidence="3" type="ORF">NCTC12360_00944</name>
</gene>
<keyword evidence="1" id="KW-1133">Transmembrane helix</keyword>